<comment type="subcellular location">
    <subcellularLocation>
        <location evidence="1">Membrane</location>
        <topology evidence="1">Multi-pass membrane protein</topology>
    </subcellularLocation>
</comment>
<evidence type="ECO:0000256" key="13">
    <source>
        <dbReference type="SAM" id="Phobius"/>
    </source>
</evidence>
<protein>
    <submittedName>
        <fullName evidence="14">Chloride channel, voltage-sensitive 1a</fullName>
    </submittedName>
</protein>
<keyword evidence="6 13" id="KW-1133">Transmembrane helix</keyword>
<evidence type="ECO:0000256" key="7">
    <source>
        <dbReference type="ARBA" id="ARBA00023065"/>
    </source>
</evidence>
<dbReference type="Proteomes" id="UP000694548">
    <property type="component" value="Chromosome sgr19"/>
</dbReference>
<evidence type="ECO:0000256" key="5">
    <source>
        <dbReference type="ARBA" id="ARBA00022882"/>
    </source>
</evidence>
<feature type="transmembrane region" description="Helical" evidence="13">
    <location>
        <begin position="327"/>
        <end position="348"/>
    </location>
</feature>
<evidence type="ECO:0000256" key="10">
    <source>
        <dbReference type="ARBA" id="ARBA00023173"/>
    </source>
</evidence>
<dbReference type="AlphaFoldDB" id="A0A8C6NZL3"/>
<dbReference type="CDD" id="cd04591">
    <property type="entry name" value="CBS_pair_voltage-gated_CLC_euk_bac"/>
    <property type="match status" value="1"/>
</dbReference>
<dbReference type="Gene3D" id="1.10.3080.10">
    <property type="entry name" value="Clc chloride channel"/>
    <property type="match status" value="1"/>
</dbReference>
<evidence type="ECO:0000256" key="4">
    <source>
        <dbReference type="ARBA" id="ARBA00022737"/>
    </source>
</evidence>
<evidence type="ECO:0000256" key="11">
    <source>
        <dbReference type="ARBA" id="ARBA00023214"/>
    </source>
</evidence>
<dbReference type="PANTHER" id="PTHR45720">
    <property type="entry name" value="CHLORIDE CHANNEL PROTEIN 2"/>
    <property type="match status" value="1"/>
</dbReference>
<feature type="transmembrane region" description="Helical" evidence="13">
    <location>
        <begin position="286"/>
        <end position="306"/>
    </location>
</feature>
<evidence type="ECO:0000256" key="3">
    <source>
        <dbReference type="ARBA" id="ARBA00022692"/>
    </source>
</evidence>
<dbReference type="InterPro" id="IPR050970">
    <property type="entry name" value="Cl_channel_volt-gated"/>
</dbReference>
<evidence type="ECO:0000256" key="2">
    <source>
        <dbReference type="ARBA" id="ARBA00022448"/>
    </source>
</evidence>
<organism evidence="14 15">
    <name type="scientific">Nothobranchius furzeri</name>
    <name type="common">Turquoise killifish</name>
    <dbReference type="NCBI Taxonomy" id="105023"/>
    <lineage>
        <taxon>Eukaryota</taxon>
        <taxon>Metazoa</taxon>
        <taxon>Chordata</taxon>
        <taxon>Craniata</taxon>
        <taxon>Vertebrata</taxon>
        <taxon>Euteleostomi</taxon>
        <taxon>Actinopterygii</taxon>
        <taxon>Neopterygii</taxon>
        <taxon>Teleostei</taxon>
        <taxon>Neoteleostei</taxon>
        <taxon>Acanthomorphata</taxon>
        <taxon>Ovalentaria</taxon>
        <taxon>Atherinomorphae</taxon>
        <taxon>Cyprinodontiformes</taxon>
        <taxon>Nothobranchiidae</taxon>
        <taxon>Nothobranchius</taxon>
    </lineage>
</organism>
<keyword evidence="10" id="KW-0869">Chloride channel</keyword>
<dbReference type="InterPro" id="IPR046342">
    <property type="entry name" value="CBS_dom_sf"/>
</dbReference>
<dbReference type="GeneTree" id="ENSGT00940000157383"/>
<sequence length="804" mass="89458">YQEHHGGLGRQEATRLGEQLGSTLVLLESFLTFYLFLTDCIARVQRFLVTRLGEDWIFLVLLGITMALVSWTMDYASAKSLQAYKWIHGELRGNIPLQYLAWVSYPLMFIIFSSLICHLVAPQAIGSGIPELKTILRGVVLKEYLTLRAFLAKVIGLTAALGSGMPVGKEGPFVHIASICAAVLSRFMSFFSGAYRNPYCYTDILTVGCAVGVGCCFGTPLGGVLFSIEVTSTYFAVRNYWRGYFAATFSAFIFRVLSVFNKDAVTITALFRTNFRMDFPFDLQELPAFALIGISCGFLGAFFVWLNRQVVLFMRRPNAMTRFLIKYRLIFPATVTLVIATLTFPPGFGQFMAGEVRVQNLHPQRHPACSLASPQKAAFIIWVLIICVSLPLWVQFWMSAVATTMPIPSGAFMPVFILGAAFGRMVGEIMATLFPHGIVFDGILYRIIPGGYAVIGAAALTGAVTHTVSTAVICFELTGQISHILPMMVAVILANIVAQGLQPSLYDSIIQVKKLPYLPELGFGHTSQYNIVVEDIMVRKVTFISSQSTYREVKHLLDSSSLKSIPLVDSKDSMILLGSVDRVELLALCDWWLSPERRILMQVSFDRQSLYVRGILSPLGANRRSAFTIQVRVFSASPVETSLSHFYFCHDANIASRLCIFTEARQRINTPPPPQSASDPFLNSSVWRHIYFGAWEEAEMDLAMEMDEIRVDPSPFQLVERTSLQKTHTLFSLLGLSHAYVTSIGKLVGVVALKEVRLFISQPQFLGGTCPPCPPPKITSMWLPHAEICSKKLFLFHNDDLNMI</sequence>
<dbReference type="InterPro" id="IPR014743">
    <property type="entry name" value="Cl-channel_core"/>
</dbReference>
<feature type="transmembrane region" description="Helical" evidence="13">
    <location>
        <begin position="173"/>
        <end position="192"/>
    </location>
</feature>
<dbReference type="GO" id="GO:0034707">
    <property type="term" value="C:chloride channel complex"/>
    <property type="evidence" value="ECO:0007669"/>
    <property type="project" value="UniProtKB-KW"/>
</dbReference>
<dbReference type="SUPFAM" id="SSF81340">
    <property type="entry name" value="Clc chloride channel"/>
    <property type="match status" value="1"/>
</dbReference>
<dbReference type="Ensembl" id="ENSNFUT00015037713.1">
    <property type="protein sequence ID" value="ENSNFUP00015036116.1"/>
    <property type="gene ID" value="ENSNFUG00015015463.1"/>
</dbReference>
<dbReference type="GO" id="GO:0005886">
    <property type="term" value="C:plasma membrane"/>
    <property type="evidence" value="ECO:0007669"/>
    <property type="project" value="TreeGrafter"/>
</dbReference>
<evidence type="ECO:0000313" key="14">
    <source>
        <dbReference type="Ensembl" id="ENSNFUP00015036116.1"/>
    </source>
</evidence>
<evidence type="ECO:0000256" key="1">
    <source>
        <dbReference type="ARBA" id="ARBA00004141"/>
    </source>
</evidence>
<evidence type="ECO:0000313" key="15">
    <source>
        <dbReference type="Proteomes" id="UP000694548"/>
    </source>
</evidence>
<dbReference type="PRINTS" id="PR00762">
    <property type="entry name" value="CLCHANNEL"/>
</dbReference>
<feature type="transmembrane region" description="Helical" evidence="13">
    <location>
        <begin position="410"/>
        <end position="434"/>
    </location>
</feature>
<dbReference type="InterPro" id="IPR001807">
    <property type="entry name" value="ClC"/>
</dbReference>
<keyword evidence="7" id="KW-0406">Ion transport</keyword>
<feature type="transmembrane region" description="Helical" evidence="13">
    <location>
        <begin position="99"/>
        <end position="125"/>
    </location>
</feature>
<keyword evidence="4" id="KW-0677">Repeat</keyword>
<dbReference type="Pfam" id="PF00654">
    <property type="entry name" value="Voltage_CLC"/>
    <property type="match status" value="1"/>
</dbReference>
<keyword evidence="8" id="KW-0129">CBS domain</keyword>
<keyword evidence="9 13" id="KW-0472">Membrane</keyword>
<dbReference type="SUPFAM" id="SSF54631">
    <property type="entry name" value="CBS-domain pair"/>
    <property type="match status" value="1"/>
</dbReference>
<keyword evidence="5" id="KW-0851">Voltage-gated channel</keyword>
<dbReference type="CDD" id="cd03683">
    <property type="entry name" value="ClC_1_like"/>
    <property type="match status" value="1"/>
</dbReference>
<feature type="transmembrane region" description="Helical" evidence="13">
    <location>
        <begin position="379"/>
        <end position="398"/>
    </location>
</feature>
<evidence type="ECO:0000256" key="12">
    <source>
        <dbReference type="ARBA" id="ARBA00023303"/>
    </source>
</evidence>
<evidence type="ECO:0000256" key="9">
    <source>
        <dbReference type="ARBA" id="ARBA00023136"/>
    </source>
</evidence>
<keyword evidence="15" id="KW-1185">Reference proteome</keyword>
<keyword evidence="3 13" id="KW-0812">Transmembrane</keyword>
<dbReference type="PANTHER" id="PTHR45720:SF9">
    <property type="entry name" value="CHLORIDE CHANNEL 1, SKELETAL MUSCLE ISOFORM X1"/>
    <property type="match status" value="1"/>
</dbReference>
<dbReference type="Gene3D" id="3.10.580.10">
    <property type="entry name" value="CBS-domain"/>
    <property type="match status" value="2"/>
</dbReference>
<keyword evidence="11" id="KW-0868">Chloride</keyword>
<feature type="transmembrane region" description="Helical" evidence="13">
    <location>
        <begin position="20"/>
        <end position="37"/>
    </location>
</feature>
<reference evidence="14" key="2">
    <citation type="submission" date="2025-08" db="UniProtKB">
        <authorList>
            <consortium name="Ensembl"/>
        </authorList>
    </citation>
    <scope>IDENTIFICATION</scope>
</reference>
<accession>A0A8C6NZL3</accession>
<evidence type="ECO:0000256" key="6">
    <source>
        <dbReference type="ARBA" id="ARBA00022989"/>
    </source>
</evidence>
<reference evidence="14" key="1">
    <citation type="submission" date="2014-08" db="EMBL/GenBank/DDBJ databases">
        <authorList>
            <person name="Senf B."/>
            <person name="Petzold A."/>
            <person name="Downie B.R."/>
            <person name="Koch P."/>
            <person name="Platzer M."/>
        </authorList>
    </citation>
    <scope>NUCLEOTIDE SEQUENCE [LARGE SCALE GENOMIC DNA]</scope>
    <source>
        <strain evidence="14">GRZ</strain>
    </source>
</reference>
<keyword evidence="12" id="KW-0407">Ion channel</keyword>
<feature type="transmembrane region" description="Helical" evidence="13">
    <location>
        <begin position="57"/>
        <end position="78"/>
    </location>
</feature>
<keyword evidence="2" id="KW-0813">Transport</keyword>
<evidence type="ECO:0000256" key="8">
    <source>
        <dbReference type="ARBA" id="ARBA00023122"/>
    </source>
</evidence>
<name>A0A8C6NZL3_NOTFU</name>
<reference evidence="14" key="3">
    <citation type="submission" date="2025-09" db="UniProtKB">
        <authorList>
            <consortium name="Ensembl"/>
        </authorList>
    </citation>
    <scope>IDENTIFICATION</scope>
</reference>
<feature type="transmembrane region" description="Helical" evidence="13">
    <location>
        <begin position="240"/>
        <end position="260"/>
    </location>
</feature>
<dbReference type="FunFam" id="1.10.3080.10:FF:000003">
    <property type="entry name" value="Chloride channel 2"/>
    <property type="match status" value="1"/>
</dbReference>
<dbReference type="GO" id="GO:0005247">
    <property type="term" value="F:voltage-gated chloride channel activity"/>
    <property type="evidence" value="ECO:0007669"/>
    <property type="project" value="TreeGrafter"/>
</dbReference>
<proteinExistence type="predicted"/>
<gene>
    <name evidence="14" type="primary">clcn1a</name>
</gene>
<feature type="transmembrane region" description="Helical" evidence="13">
    <location>
        <begin position="204"/>
        <end position="228"/>
    </location>
</feature>